<dbReference type="Gene3D" id="3.30.160.60">
    <property type="entry name" value="Classic Zinc Finger"/>
    <property type="match status" value="1"/>
</dbReference>
<dbReference type="InterPro" id="IPR013087">
    <property type="entry name" value="Znf_C2H2_type"/>
</dbReference>
<name>A0A1V0SKL3_9VIRU</name>
<evidence type="ECO:0000313" key="3">
    <source>
        <dbReference type="EMBL" id="ARF12267.1"/>
    </source>
</evidence>
<keyword evidence="1" id="KW-0479">Metal-binding</keyword>
<proteinExistence type="predicted"/>
<dbReference type="SUPFAM" id="SSF57667">
    <property type="entry name" value="beta-beta-alpha zinc fingers"/>
    <property type="match status" value="1"/>
</dbReference>
<dbReference type="GO" id="GO:0008270">
    <property type="term" value="F:zinc ion binding"/>
    <property type="evidence" value="ECO:0007669"/>
    <property type="project" value="UniProtKB-KW"/>
</dbReference>
<accession>A0A1V0SKL3</accession>
<evidence type="ECO:0000256" key="1">
    <source>
        <dbReference type="PROSITE-ProRule" id="PRU00042"/>
    </source>
</evidence>
<keyword evidence="1" id="KW-0862">Zinc</keyword>
<reference evidence="3" key="1">
    <citation type="journal article" date="2017" name="Science">
        <title>Giant viruses with an expanded complement of translation system components.</title>
        <authorList>
            <person name="Schulz F."/>
            <person name="Yutin N."/>
            <person name="Ivanova N.N."/>
            <person name="Ortega D.R."/>
            <person name="Lee T.K."/>
            <person name="Vierheilig J."/>
            <person name="Daims H."/>
            <person name="Horn M."/>
            <person name="Wagner M."/>
            <person name="Jensen G.J."/>
            <person name="Kyrpides N.C."/>
            <person name="Koonin E.V."/>
            <person name="Woyke T."/>
        </authorList>
    </citation>
    <scope>NUCLEOTIDE SEQUENCE</scope>
    <source>
        <strain evidence="3">KNV1</strain>
    </source>
</reference>
<dbReference type="InterPro" id="IPR036236">
    <property type="entry name" value="Znf_C2H2_sf"/>
</dbReference>
<dbReference type="SMART" id="SM00355">
    <property type="entry name" value="ZnF_C2H2"/>
    <property type="match status" value="3"/>
</dbReference>
<sequence>MTDHKYKCEKCNFASNYKSALNKHYTTELHKTGKRKTRSDTIEPHTCNKCNYKNKNIIAYKKHMLNEHSNKETREKEFKYYCKYCDIGTFSKDTYNEHLETDKHKKAVQRNS</sequence>
<protein>
    <recommendedName>
        <fullName evidence="2">C2H2-type domain-containing protein</fullName>
    </recommendedName>
</protein>
<feature type="domain" description="C2H2-type" evidence="2">
    <location>
        <begin position="6"/>
        <end position="35"/>
    </location>
</feature>
<dbReference type="EMBL" id="KY684111">
    <property type="protein sequence ID" value="ARF12267.1"/>
    <property type="molecule type" value="Genomic_DNA"/>
</dbReference>
<keyword evidence="1" id="KW-0863">Zinc-finger</keyword>
<gene>
    <name evidence="3" type="ORF">Klosneuvirus_4_82</name>
</gene>
<dbReference type="PROSITE" id="PS50157">
    <property type="entry name" value="ZINC_FINGER_C2H2_2"/>
    <property type="match status" value="1"/>
</dbReference>
<evidence type="ECO:0000259" key="2">
    <source>
        <dbReference type="PROSITE" id="PS50157"/>
    </source>
</evidence>
<organism evidence="3">
    <name type="scientific">Klosneuvirus KNV1</name>
    <dbReference type="NCBI Taxonomy" id="1977640"/>
    <lineage>
        <taxon>Viruses</taxon>
        <taxon>Varidnaviria</taxon>
        <taxon>Bamfordvirae</taxon>
        <taxon>Nucleocytoviricota</taxon>
        <taxon>Megaviricetes</taxon>
        <taxon>Imitervirales</taxon>
        <taxon>Mimiviridae</taxon>
        <taxon>Klosneuvirinae</taxon>
        <taxon>Klosneuvirus</taxon>
    </lineage>
</organism>